<sequence length="116" mass="12723">MPWMRVSAEEMTRSKSCDDDERGATIAALNTVLNTGVLVCASHLSSAVQLCSLWGPLLVCGSWRCGATAPLSCSLSLARLHFKGRERSAVHPALPSLVKHRRTVKQHFKEARHCLL</sequence>
<protein>
    <submittedName>
        <fullName evidence="1">Uncharacterized protein</fullName>
    </submittedName>
</protein>
<reference evidence="1" key="1">
    <citation type="journal article" date="2023" name="Science">
        <title>Genome structures resolve the early diversification of teleost fishes.</title>
        <authorList>
            <person name="Parey E."/>
            <person name="Louis A."/>
            <person name="Montfort J."/>
            <person name="Bouchez O."/>
            <person name="Roques C."/>
            <person name="Iampietro C."/>
            <person name="Lluch J."/>
            <person name="Castinel A."/>
            <person name="Donnadieu C."/>
            <person name="Desvignes T."/>
            <person name="Floi Bucao C."/>
            <person name="Jouanno E."/>
            <person name="Wen M."/>
            <person name="Mejri S."/>
            <person name="Dirks R."/>
            <person name="Jansen H."/>
            <person name="Henkel C."/>
            <person name="Chen W.J."/>
            <person name="Zahm M."/>
            <person name="Cabau C."/>
            <person name="Klopp C."/>
            <person name="Thompson A.W."/>
            <person name="Robinson-Rechavi M."/>
            <person name="Braasch I."/>
            <person name="Lecointre G."/>
            <person name="Bobe J."/>
            <person name="Postlethwait J.H."/>
            <person name="Berthelot C."/>
            <person name="Roest Crollius H."/>
            <person name="Guiguen Y."/>
        </authorList>
    </citation>
    <scope>NUCLEOTIDE SEQUENCE</scope>
    <source>
        <strain evidence="1">WJC10195</strain>
    </source>
</reference>
<gene>
    <name evidence="1" type="ORF">SKAU_G00270980</name>
</gene>
<dbReference type="Proteomes" id="UP001152622">
    <property type="component" value="Chromosome 10"/>
</dbReference>
<comment type="caution">
    <text evidence="1">The sequence shown here is derived from an EMBL/GenBank/DDBJ whole genome shotgun (WGS) entry which is preliminary data.</text>
</comment>
<evidence type="ECO:0000313" key="1">
    <source>
        <dbReference type="EMBL" id="KAJ8348509.1"/>
    </source>
</evidence>
<dbReference type="EMBL" id="JAINUF010000010">
    <property type="protein sequence ID" value="KAJ8348509.1"/>
    <property type="molecule type" value="Genomic_DNA"/>
</dbReference>
<keyword evidence="2" id="KW-1185">Reference proteome</keyword>
<accession>A0A9Q1IQK3</accession>
<evidence type="ECO:0000313" key="2">
    <source>
        <dbReference type="Proteomes" id="UP001152622"/>
    </source>
</evidence>
<dbReference type="AlphaFoldDB" id="A0A9Q1IQK3"/>
<proteinExistence type="predicted"/>
<name>A0A9Q1IQK3_SYNKA</name>
<organism evidence="1 2">
    <name type="scientific">Synaphobranchus kaupii</name>
    <name type="common">Kaup's arrowtooth eel</name>
    <dbReference type="NCBI Taxonomy" id="118154"/>
    <lineage>
        <taxon>Eukaryota</taxon>
        <taxon>Metazoa</taxon>
        <taxon>Chordata</taxon>
        <taxon>Craniata</taxon>
        <taxon>Vertebrata</taxon>
        <taxon>Euteleostomi</taxon>
        <taxon>Actinopterygii</taxon>
        <taxon>Neopterygii</taxon>
        <taxon>Teleostei</taxon>
        <taxon>Anguilliformes</taxon>
        <taxon>Synaphobranchidae</taxon>
        <taxon>Synaphobranchus</taxon>
    </lineage>
</organism>